<organism evidence="1">
    <name type="scientific">marine sediment metagenome</name>
    <dbReference type="NCBI Taxonomy" id="412755"/>
    <lineage>
        <taxon>unclassified sequences</taxon>
        <taxon>metagenomes</taxon>
        <taxon>ecological metagenomes</taxon>
    </lineage>
</organism>
<protein>
    <submittedName>
        <fullName evidence="1">Uncharacterized protein</fullName>
    </submittedName>
</protein>
<accession>A0A0F8Y6M0</accession>
<gene>
    <name evidence="1" type="ORF">LCGC14_2858640</name>
</gene>
<dbReference type="EMBL" id="LAZR01055188">
    <property type="protein sequence ID" value="KKK76938.1"/>
    <property type="molecule type" value="Genomic_DNA"/>
</dbReference>
<name>A0A0F8Y6M0_9ZZZZ</name>
<dbReference type="AlphaFoldDB" id="A0A0F8Y6M0"/>
<comment type="caution">
    <text evidence="1">The sequence shown here is derived from an EMBL/GenBank/DDBJ whole genome shotgun (WGS) entry which is preliminary data.</text>
</comment>
<proteinExistence type="predicted"/>
<sequence length="63" mass="7672">MKNIKEKVLREKIKKLKHDIADKIIWGMLPNTEIGIVNWNREEIEKRELEVQLIKLKMNTKRF</sequence>
<evidence type="ECO:0000313" key="1">
    <source>
        <dbReference type="EMBL" id="KKK76938.1"/>
    </source>
</evidence>
<reference evidence="1" key="1">
    <citation type="journal article" date="2015" name="Nature">
        <title>Complex archaea that bridge the gap between prokaryotes and eukaryotes.</title>
        <authorList>
            <person name="Spang A."/>
            <person name="Saw J.H."/>
            <person name="Jorgensen S.L."/>
            <person name="Zaremba-Niedzwiedzka K."/>
            <person name="Martijn J."/>
            <person name="Lind A.E."/>
            <person name="van Eijk R."/>
            <person name="Schleper C."/>
            <person name="Guy L."/>
            <person name="Ettema T.J."/>
        </authorList>
    </citation>
    <scope>NUCLEOTIDE SEQUENCE</scope>
</reference>